<dbReference type="PANTHER" id="PTHR11895">
    <property type="entry name" value="TRANSAMIDASE"/>
    <property type="match status" value="1"/>
</dbReference>
<organism evidence="2 3">
    <name type="scientific">Candidatus Gottesmanbacteria bacterium GW2011_GWA2_44_17</name>
    <dbReference type="NCBI Taxonomy" id="1618444"/>
    <lineage>
        <taxon>Bacteria</taxon>
        <taxon>Candidatus Gottesmaniibacteriota</taxon>
    </lineage>
</organism>
<dbReference type="InterPro" id="IPR000120">
    <property type="entry name" value="Amidase"/>
</dbReference>
<dbReference type="SUPFAM" id="SSF141000">
    <property type="entry name" value="Glu-tRNAGln amidotransferase C subunit"/>
    <property type="match status" value="1"/>
</dbReference>
<comment type="caution">
    <text evidence="2">The sequence shown here is derived from an EMBL/GenBank/DDBJ whole genome shotgun (WGS) entry which is preliminary data.</text>
</comment>
<dbReference type="SUPFAM" id="SSF75304">
    <property type="entry name" value="Amidase signature (AS) enzymes"/>
    <property type="match status" value="1"/>
</dbReference>
<evidence type="ECO:0000313" key="3">
    <source>
        <dbReference type="Proteomes" id="UP000034063"/>
    </source>
</evidence>
<dbReference type="Gene3D" id="1.10.20.60">
    <property type="entry name" value="Glu-tRNAGln amidotransferase C subunit, N-terminal domain"/>
    <property type="match status" value="1"/>
</dbReference>
<protein>
    <submittedName>
        <fullName evidence="2">Glutamyl-tRNA(Gln) amidotransferase subunit A</fullName>
    </submittedName>
</protein>
<sequence length="358" mass="38613">MKKTKLPRNDILTKEQILHVAGLANLQVSNQELELYTKQLQEILGYVEQLNQVETSGVKPTYQTIDGTVNGWREDEVRSSLTQAEALSGAKRTAEGCFVTASVFEFNKARPSVTKAGPFPARSHRDKYNAILTEIFNEETPRLGGESPLIGHKDLFLTKGIETTAGSRVLEGFMPQYSASVVDKLKKAGYRAKYKFNCDAWAHGSSGENSAFGATKNPWNLDYVPGGSSSGSAAAVAAGLVDFATGTDTGGSIRLPASFCGVTGLKPTYGAVSRYGIVAMSSSLDSPGIIGKSVKEVEKAFKVMAGEDNRDPTSRNGVKRPGLRLQRPGLGRRRRMKIGLPKEYLAEGVDGEVKKAVM</sequence>
<dbReference type="HAMAP" id="MF_00122">
    <property type="entry name" value="GatC"/>
    <property type="match status" value="1"/>
</dbReference>
<dbReference type="NCBIfam" id="TIGR00135">
    <property type="entry name" value="gatC"/>
    <property type="match status" value="1"/>
</dbReference>
<gene>
    <name evidence="2" type="ORF">UW37_C0030G0001</name>
</gene>
<dbReference type="GO" id="GO:0016740">
    <property type="term" value="F:transferase activity"/>
    <property type="evidence" value="ECO:0007669"/>
    <property type="project" value="UniProtKB-KW"/>
</dbReference>
<evidence type="ECO:0000259" key="1">
    <source>
        <dbReference type="Pfam" id="PF01425"/>
    </source>
</evidence>
<reference evidence="2 3" key="1">
    <citation type="journal article" date="2015" name="Nature">
        <title>rRNA introns, odd ribosomes, and small enigmatic genomes across a large radiation of phyla.</title>
        <authorList>
            <person name="Brown C.T."/>
            <person name="Hug L.A."/>
            <person name="Thomas B.C."/>
            <person name="Sharon I."/>
            <person name="Castelle C.J."/>
            <person name="Singh A."/>
            <person name="Wilkins M.J."/>
            <person name="Williams K.H."/>
            <person name="Banfield J.F."/>
        </authorList>
    </citation>
    <scope>NUCLEOTIDE SEQUENCE [LARGE SCALE GENOMIC DNA]</scope>
</reference>
<dbReference type="GO" id="GO:0006450">
    <property type="term" value="P:regulation of translational fidelity"/>
    <property type="evidence" value="ECO:0007669"/>
    <property type="project" value="InterPro"/>
</dbReference>
<dbReference type="AlphaFoldDB" id="A0A0G1HHY8"/>
<dbReference type="InterPro" id="IPR036113">
    <property type="entry name" value="Asp/Glu-ADT_sf_sub_c"/>
</dbReference>
<dbReference type="InterPro" id="IPR023631">
    <property type="entry name" value="Amidase_dom"/>
</dbReference>
<accession>A0A0G1HHY8</accession>
<dbReference type="Pfam" id="PF01425">
    <property type="entry name" value="Amidase"/>
    <property type="match status" value="1"/>
</dbReference>
<dbReference type="Gene3D" id="3.90.1300.10">
    <property type="entry name" value="Amidase signature (AS) domain"/>
    <property type="match status" value="1"/>
</dbReference>
<dbReference type="Proteomes" id="UP000034063">
    <property type="component" value="Unassembled WGS sequence"/>
</dbReference>
<keyword evidence="2" id="KW-0808">Transferase</keyword>
<feature type="non-terminal residue" evidence="2">
    <location>
        <position position="358"/>
    </location>
</feature>
<dbReference type="PANTHER" id="PTHR11895:SF151">
    <property type="entry name" value="GLUTAMYL-TRNA(GLN) AMIDOTRANSFERASE SUBUNIT A"/>
    <property type="match status" value="1"/>
</dbReference>
<dbReference type="InterPro" id="IPR003837">
    <property type="entry name" value="GatC"/>
</dbReference>
<evidence type="ECO:0000313" key="2">
    <source>
        <dbReference type="EMBL" id="KKT46163.1"/>
    </source>
</evidence>
<dbReference type="Pfam" id="PF02686">
    <property type="entry name" value="GatC"/>
    <property type="match status" value="1"/>
</dbReference>
<name>A0A0G1HHY8_9BACT</name>
<proteinExistence type="inferred from homology"/>
<dbReference type="EMBL" id="LCIB01000030">
    <property type="protein sequence ID" value="KKT46163.1"/>
    <property type="molecule type" value="Genomic_DNA"/>
</dbReference>
<dbReference type="PROSITE" id="PS00571">
    <property type="entry name" value="AMIDASES"/>
    <property type="match status" value="1"/>
</dbReference>
<dbReference type="InterPro" id="IPR036928">
    <property type="entry name" value="AS_sf"/>
</dbReference>
<dbReference type="InterPro" id="IPR020556">
    <property type="entry name" value="Amidase_CS"/>
</dbReference>
<feature type="domain" description="Amidase" evidence="1">
    <location>
        <begin position="150"/>
        <end position="357"/>
    </location>
</feature>